<evidence type="ECO:0000313" key="3">
    <source>
        <dbReference type="Proteomes" id="UP001611415"/>
    </source>
</evidence>
<reference evidence="2 3" key="1">
    <citation type="submission" date="2024-10" db="EMBL/GenBank/DDBJ databases">
        <title>The Natural Products Discovery Center: Release of the First 8490 Sequenced Strains for Exploring Actinobacteria Biosynthetic Diversity.</title>
        <authorList>
            <person name="Kalkreuter E."/>
            <person name="Kautsar S.A."/>
            <person name="Yang D."/>
            <person name="Bader C.D."/>
            <person name="Teijaro C.N."/>
            <person name="Fluegel L."/>
            <person name="Davis C.M."/>
            <person name="Simpson J.R."/>
            <person name="Lauterbach L."/>
            <person name="Steele A.D."/>
            <person name="Gui C."/>
            <person name="Meng S."/>
            <person name="Li G."/>
            <person name="Viehrig K."/>
            <person name="Ye F."/>
            <person name="Su P."/>
            <person name="Kiefer A.F."/>
            <person name="Nichols A."/>
            <person name="Cepeda A.J."/>
            <person name="Yan W."/>
            <person name="Fan B."/>
            <person name="Jiang Y."/>
            <person name="Adhikari A."/>
            <person name="Zheng C.-J."/>
            <person name="Schuster L."/>
            <person name="Cowan T.M."/>
            <person name="Smanski M.J."/>
            <person name="Chevrette M.G."/>
            <person name="De Carvalho L.P.S."/>
            <person name="Shen B."/>
        </authorList>
    </citation>
    <scope>NUCLEOTIDE SEQUENCE [LARGE SCALE GENOMIC DNA]</scope>
    <source>
        <strain evidence="2 3">NPDC019275</strain>
    </source>
</reference>
<dbReference type="Proteomes" id="UP001611415">
    <property type="component" value="Unassembled WGS sequence"/>
</dbReference>
<feature type="transmembrane region" description="Helical" evidence="1">
    <location>
        <begin position="51"/>
        <end position="76"/>
    </location>
</feature>
<dbReference type="Pfam" id="PF07332">
    <property type="entry name" value="Phage_holin_3_6"/>
    <property type="match status" value="1"/>
</dbReference>
<keyword evidence="1" id="KW-1133">Transmembrane helix</keyword>
<feature type="transmembrane region" description="Helical" evidence="1">
    <location>
        <begin position="88"/>
        <end position="113"/>
    </location>
</feature>
<dbReference type="InterPro" id="IPR009937">
    <property type="entry name" value="Phage_holin_3_6"/>
</dbReference>
<keyword evidence="1" id="KW-0812">Transmembrane</keyword>
<proteinExistence type="predicted"/>
<gene>
    <name evidence="2" type="ORF">ACH49W_31430</name>
</gene>
<evidence type="ECO:0000256" key="1">
    <source>
        <dbReference type="SAM" id="Phobius"/>
    </source>
</evidence>
<sequence length="121" mass="13119">MTMPSTTPTDHAVRLANRLAAQLIRASAPARRRLRGRWRRIRTDLIDKLKLAALGGVLLGFATVAVLSAGYLFLGFSVEALGQWLPRWLAMLVCALVLLLTSVVSGGLGVLALSRLRKASR</sequence>
<accession>A0ABW7XA60</accession>
<dbReference type="EMBL" id="JBIRYO010000030">
    <property type="protein sequence ID" value="MFI2477897.1"/>
    <property type="molecule type" value="Genomic_DNA"/>
</dbReference>
<evidence type="ECO:0000313" key="2">
    <source>
        <dbReference type="EMBL" id="MFI2477897.1"/>
    </source>
</evidence>
<keyword evidence="1" id="KW-0472">Membrane</keyword>
<protein>
    <submittedName>
        <fullName evidence="2">Phage holin family protein</fullName>
    </submittedName>
</protein>
<organism evidence="2 3">
    <name type="scientific">Nocardia xishanensis</name>
    <dbReference type="NCBI Taxonomy" id="238964"/>
    <lineage>
        <taxon>Bacteria</taxon>
        <taxon>Bacillati</taxon>
        <taxon>Actinomycetota</taxon>
        <taxon>Actinomycetes</taxon>
        <taxon>Mycobacteriales</taxon>
        <taxon>Nocardiaceae</taxon>
        <taxon>Nocardia</taxon>
    </lineage>
</organism>
<name>A0ABW7XA60_9NOCA</name>
<dbReference type="RefSeq" id="WP_357410664.1">
    <property type="nucleotide sequence ID" value="NZ_JBEYCD010000021.1"/>
</dbReference>
<comment type="caution">
    <text evidence="2">The sequence shown here is derived from an EMBL/GenBank/DDBJ whole genome shotgun (WGS) entry which is preliminary data.</text>
</comment>
<keyword evidence="3" id="KW-1185">Reference proteome</keyword>